<dbReference type="Pfam" id="PF05615">
    <property type="entry name" value="THOC7"/>
    <property type="match status" value="1"/>
</dbReference>
<feature type="non-terminal residue" evidence="12">
    <location>
        <position position="825"/>
    </location>
</feature>
<dbReference type="InterPro" id="IPR007258">
    <property type="entry name" value="Vps52"/>
</dbReference>
<keyword evidence="6" id="KW-0333">Golgi apparatus</keyword>
<feature type="region of interest" description="Disordered" evidence="9">
    <location>
        <begin position="709"/>
        <end position="825"/>
    </location>
</feature>
<dbReference type="GO" id="GO:0019905">
    <property type="term" value="F:syntaxin binding"/>
    <property type="evidence" value="ECO:0007669"/>
    <property type="project" value="TreeGrafter"/>
</dbReference>
<feature type="coiled-coil region" evidence="8">
    <location>
        <begin position="598"/>
        <end position="632"/>
    </location>
</feature>
<keyword evidence="7" id="KW-0539">Nucleus</keyword>
<evidence type="ECO:0000256" key="3">
    <source>
        <dbReference type="ARBA" id="ARBA00008180"/>
    </source>
</evidence>
<dbReference type="GO" id="GO:0006397">
    <property type="term" value="P:mRNA processing"/>
    <property type="evidence" value="ECO:0007669"/>
    <property type="project" value="InterPro"/>
</dbReference>
<feature type="domain" description="Vps52 C-terminal" evidence="11">
    <location>
        <begin position="349"/>
        <end position="538"/>
    </location>
</feature>
<dbReference type="InterPro" id="IPR048319">
    <property type="entry name" value="Vps52_CC"/>
</dbReference>
<evidence type="ECO:0000256" key="9">
    <source>
        <dbReference type="SAM" id="MobiDB-lite"/>
    </source>
</evidence>
<organism evidence="12 13">
    <name type="scientific">Candolleomyces eurysporus</name>
    <dbReference type="NCBI Taxonomy" id="2828524"/>
    <lineage>
        <taxon>Eukaryota</taxon>
        <taxon>Fungi</taxon>
        <taxon>Dikarya</taxon>
        <taxon>Basidiomycota</taxon>
        <taxon>Agaricomycotina</taxon>
        <taxon>Agaricomycetes</taxon>
        <taxon>Agaricomycetidae</taxon>
        <taxon>Agaricales</taxon>
        <taxon>Agaricineae</taxon>
        <taxon>Psathyrellaceae</taxon>
        <taxon>Candolleomyces</taxon>
    </lineage>
</organism>
<dbReference type="PANTHER" id="PTHR14190:SF7">
    <property type="entry name" value="VACUOLAR PROTEIN SORTING-ASSOCIATED PROTEIN 52 HOMOLOG"/>
    <property type="match status" value="1"/>
</dbReference>
<sequence length="825" mass="92430">MSTNEPDSRSQADFYQERAKEFVELHDQVDTSVHLLDSLESFLSTFQKDLDAVAGQISELQDRSKDIEGRLKSRRRIERPLSSLLSDITIAPSLATTILDTNVGEPWLEAIEQFEKRLITSRSRTRVKAARDLGEVAEGLRIVAATKLRGFFLALFQPIRGSVTTNMQRQAPTVANELQRAYVGAARVYYETGFRRYARSLTWIKARTPEKFEPIASIDERQAELNLGRLQHAKLDGPAVTLSYMADNKNHKEPVEGLLRSLFLVFMDNATAEYTFISSFFASSPSPPSVEASLSLLTPTAVVPTPTMMATPDTIAFAESRSPVNSEYEGSSRHVSGAMPGLGGIVPVVSSKEDQALVDAIWRQTMDPVMEYCQNFVKTVLDPMPGAIPLLTMIRLAEEIVTEIQKRRCPPAENFIFGIRIQMWPVFQKAMHDHIESLKKLAEGTSSGYFSRTSPITDATVTKAARHYVNFFNSFVYLTEHEEETMIFSNLQRLRDELTKLMNRHTEKITDVVAKATAQSALYEVILQCLSNGTQHTAHLKLQKEIAHWAYLDEEAKRKIVSAAPGTTTPTSLDDAREAFLVELASYQLALKKSAMICDAETRQVEEYQREKERIEQEHITLRRQIEELKVALEHAQMLRRRKIEYDSVAERVNTLPPRDELEQSIEALENDMAAIRTEQESQSRAIQNQKASLEFIIADLTSLRFTGKDKEEKDDATNSARATPLPDGTDDSVTGLSADPLARTTSSFGTQSERMSGKGNDDDGSSPRNTEGSGSKEDDIEMGEVEEEDEDPRDKSPKKKARDEELEEGEASDLSSVLSDPPDE</sequence>
<dbReference type="GO" id="GO:0000938">
    <property type="term" value="C:GARP complex"/>
    <property type="evidence" value="ECO:0007669"/>
    <property type="project" value="TreeGrafter"/>
</dbReference>
<dbReference type="Proteomes" id="UP001140091">
    <property type="component" value="Unassembled WGS sequence"/>
</dbReference>
<dbReference type="GO" id="GO:0015031">
    <property type="term" value="P:protein transport"/>
    <property type="evidence" value="ECO:0007669"/>
    <property type="project" value="UniProtKB-KW"/>
</dbReference>
<protein>
    <recommendedName>
        <fullName evidence="14">Vps52-domain-containing protein</fullName>
    </recommendedName>
</protein>
<accession>A0A9W8JBB0</accession>
<comment type="similarity">
    <text evidence="3">Belongs to the VPS52 family.</text>
</comment>
<evidence type="ECO:0000256" key="8">
    <source>
        <dbReference type="SAM" id="Coils"/>
    </source>
</evidence>
<dbReference type="GO" id="GO:0000445">
    <property type="term" value="C:THO complex part of transcription export complex"/>
    <property type="evidence" value="ECO:0007669"/>
    <property type="project" value="InterPro"/>
</dbReference>
<name>A0A9W8JBB0_9AGAR</name>
<evidence type="ECO:0000256" key="4">
    <source>
        <dbReference type="ARBA" id="ARBA00022448"/>
    </source>
</evidence>
<evidence type="ECO:0000256" key="1">
    <source>
        <dbReference type="ARBA" id="ARBA00004123"/>
    </source>
</evidence>
<feature type="domain" description="Vps52 coiled-coil" evidence="10">
    <location>
        <begin position="19"/>
        <end position="169"/>
    </location>
</feature>
<dbReference type="AlphaFoldDB" id="A0A9W8JBB0"/>
<feature type="domain" description="Vps52 C-terminal" evidence="11">
    <location>
        <begin position="235"/>
        <end position="283"/>
    </location>
</feature>
<keyword evidence="5" id="KW-0653">Protein transport</keyword>
<keyword evidence="4" id="KW-0813">Transport</keyword>
<evidence type="ECO:0000256" key="5">
    <source>
        <dbReference type="ARBA" id="ARBA00022927"/>
    </source>
</evidence>
<dbReference type="GO" id="GO:0006896">
    <property type="term" value="P:Golgi to vacuole transport"/>
    <property type="evidence" value="ECO:0007669"/>
    <property type="project" value="TreeGrafter"/>
</dbReference>
<keyword evidence="13" id="KW-1185">Reference proteome</keyword>
<dbReference type="OrthoDB" id="19482at2759"/>
<dbReference type="Pfam" id="PF04129">
    <property type="entry name" value="Vps52_CC"/>
    <property type="match status" value="1"/>
</dbReference>
<evidence type="ECO:0000259" key="11">
    <source>
        <dbReference type="Pfam" id="PF20655"/>
    </source>
</evidence>
<dbReference type="GO" id="GO:0042147">
    <property type="term" value="P:retrograde transport, endosome to Golgi"/>
    <property type="evidence" value="ECO:0007669"/>
    <property type="project" value="TreeGrafter"/>
</dbReference>
<comment type="subcellular location">
    <subcellularLocation>
        <location evidence="2">Golgi apparatus</location>
        <location evidence="2">trans-Golgi network</location>
    </subcellularLocation>
    <subcellularLocation>
        <location evidence="1">Nucleus</location>
    </subcellularLocation>
</comment>
<feature type="coiled-coil region" evidence="8">
    <location>
        <begin position="659"/>
        <end position="686"/>
    </location>
</feature>
<evidence type="ECO:0000256" key="6">
    <source>
        <dbReference type="ARBA" id="ARBA00023034"/>
    </source>
</evidence>
<comment type="caution">
    <text evidence="12">The sequence shown here is derived from an EMBL/GenBank/DDBJ whole genome shotgun (WGS) entry which is preliminary data.</text>
</comment>
<evidence type="ECO:0008006" key="14">
    <source>
        <dbReference type="Google" id="ProtNLM"/>
    </source>
</evidence>
<feature type="compositionally biased region" description="Polar residues" evidence="9">
    <location>
        <begin position="744"/>
        <end position="755"/>
    </location>
</feature>
<feature type="compositionally biased region" description="Acidic residues" evidence="9">
    <location>
        <begin position="779"/>
        <end position="792"/>
    </location>
</feature>
<dbReference type="InterPro" id="IPR048361">
    <property type="entry name" value="Vps52_C"/>
</dbReference>
<feature type="compositionally biased region" description="Low complexity" evidence="9">
    <location>
        <begin position="813"/>
        <end position="825"/>
    </location>
</feature>
<proteinExistence type="inferred from homology"/>
<dbReference type="Pfam" id="PF20655">
    <property type="entry name" value="Vps52_C"/>
    <property type="match status" value="2"/>
</dbReference>
<reference evidence="12" key="1">
    <citation type="submission" date="2022-06" db="EMBL/GenBank/DDBJ databases">
        <title>Genome Sequence of Candolleomyces eurysporus.</title>
        <authorList>
            <person name="Buettner E."/>
        </authorList>
    </citation>
    <scope>NUCLEOTIDE SEQUENCE</scope>
    <source>
        <strain evidence="12">VTCC 930004</strain>
    </source>
</reference>
<gene>
    <name evidence="12" type="ORF">H1R20_g5492</name>
</gene>
<dbReference type="GO" id="GO:0005829">
    <property type="term" value="C:cytosol"/>
    <property type="evidence" value="ECO:0007669"/>
    <property type="project" value="GOC"/>
</dbReference>
<keyword evidence="8" id="KW-0175">Coiled coil</keyword>
<dbReference type="GO" id="GO:0032456">
    <property type="term" value="P:endocytic recycling"/>
    <property type="evidence" value="ECO:0007669"/>
    <property type="project" value="TreeGrafter"/>
</dbReference>
<evidence type="ECO:0000313" key="12">
    <source>
        <dbReference type="EMBL" id="KAJ2931756.1"/>
    </source>
</evidence>
<dbReference type="InterPro" id="IPR008501">
    <property type="entry name" value="THOC7/Mft1"/>
</dbReference>
<evidence type="ECO:0000256" key="7">
    <source>
        <dbReference type="ARBA" id="ARBA00023242"/>
    </source>
</evidence>
<evidence type="ECO:0000313" key="13">
    <source>
        <dbReference type="Proteomes" id="UP001140091"/>
    </source>
</evidence>
<evidence type="ECO:0000256" key="2">
    <source>
        <dbReference type="ARBA" id="ARBA00004601"/>
    </source>
</evidence>
<evidence type="ECO:0000259" key="10">
    <source>
        <dbReference type="Pfam" id="PF04129"/>
    </source>
</evidence>
<dbReference type="EMBL" id="JANBPK010000806">
    <property type="protein sequence ID" value="KAJ2931756.1"/>
    <property type="molecule type" value="Genomic_DNA"/>
</dbReference>
<dbReference type="PANTHER" id="PTHR14190">
    <property type="entry name" value="SUPPRESSOR OF ACTIN MUTATIONS 2/VACUOLAR PROTEIN SORTING 52"/>
    <property type="match status" value="1"/>
</dbReference>